<evidence type="ECO:0000313" key="1">
    <source>
        <dbReference type="EMBL" id="KAK7360621.1"/>
    </source>
</evidence>
<organism evidence="1 2">
    <name type="scientific">Canavalia gladiata</name>
    <name type="common">Sword bean</name>
    <name type="synonym">Dolichos gladiatus</name>
    <dbReference type="NCBI Taxonomy" id="3824"/>
    <lineage>
        <taxon>Eukaryota</taxon>
        <taxon>Viridiplantae</taxon>
        <taxon>Streptophyta</taxon>
        <taxon>Embryophyta</taxon>
        <taxon>Tracheophyta</taxon>
        <taxon>Spermatophyta</taxon>
        <taxon>Magnoliopsida</taxon>
        <taxon>eudicotyledons</taxon>
        <taxon>Gunneridae</taxon>
        <taxon>Pentapetalae</taxon>
        <taxon>rosids</taxon>
        <taxon>fabids</taxon>
        <taxon>Fabales</taxon>
        <taxon>Fabaceae</taxon>
        <taxon>Papilionoideae</taxon>
        <taxon>50 kb inversion clade</taxon>
        <taxon>NPAAA clade</taxon>
        <taxon>indigoferoid/millettioid clade</taxon>
        <taxon>Phaseoleae</taxon>
        <taxon>Canavalia</taxon>
    </lineage>
</organism>
<reference evidence="1 2" key="1">
    <citation type="submission" date="2024-01" db="EMBL/GenBank/DDBJ databases">
        <title>The genomes of 5 underutilized Papilionoideae crops provide insights into root nodulation and disease resistanc.</title>
        <authorList>
            <person name="Jiang F."/>
        </authorList>
    </citation>
    <scope>NUCLEOTIDE SEQUENCE [LARGE SCALE GENOMIC DNA]</scope>
    <source>
        <strain evidence="1">LVBAO_FW01</strain>
        <tissue evidence="1">Leaves</tissue>
    </source>
</reference>
<evidence type="ECO:0000313" key="2">
    <source>
        <dbReference type="Proteomes" id="UP001367508"/>
    </source>
</evidence>
<protein>
    <submittedName>
        <fullName evidence="1">Uncharacterized protein</fullName>
    </submittedName>
</protein>
<comment type="caution">
    <text evidence="1">The sequence shown here is derived from an EMBL/GenBank/DDBJ whole genome shotgun (WGS) entry which is preliminary data.</text>
</comment>
<keyword evidence="2" id="KW-1185">Reference proteome</keyword>
<dbReference type="Proteomes" id="UP001367508">
    <property type="component" value="Unassembled WGS sequence"/>
</dbReference>
<name>A0AAN9R6A1_CANGL</name>
<gene>
    <name evidence="1" type="ORF">VNO77_02629</name>
</gene>
<proteinExistence type="predicted"/>
<dbReference type="AlphaFoldDB" id="A0AAN9R6A1"/>
<accession>A0AAN9R6A1</accession>
<sequence>MACGLMAWWFGSIGSRLGDNLLVKKGKLVFRGFELAPLGMVALSSTNLSKCKATCLTPHYPFHSAITLFRLALFTPMREDTTLTLLHCPHHRLLVSYPEDLSISRSWILLRGILTGMHLHGYHCDVPNIYSVFLLEGAHESSKISQERDLLLNVMARECRLSIIDRISTSFVPCSVPKNKSNSQRLNLIWFAKVVQLKRTRGNLCGWIKKELDEPLRGRELLDTFQAPNSERMHRIEAFPYSLHLQRKTTQTYKRSRPGGDFSDRSKVKARSTLFFFFLAKQRDRRQSRERELSSIASGASNVIKNRFFCDQRRTNFSM</sequence>
<dbReference type="EMBL" id="JAYMYQ010000001">
    <property type="protein sequence ID" value="KAK7360621.1"/>
    <property type="molecule type" value="Genomic_DNA"/>
</dbReference>